<dbReference type="AlphaFoldDB" id="A0A2K3KI30"/>
<dbReference type="EMBL" id="ASHM01187219">
    <property type="protein sequence ID" value="PNX65940.1"/>
    <property type="molecule type" value="Genomic_DNA"/>
</dbReference>
<evidence type="ECO:0000256" key="1">
    <source>
        <dbReference type="SAM" id="MobiDB-lite"/>
    </source>
</evidence>
<organism evidence="2 3">
    <name type="scientific">Trifolium pratense</name>
    <name type="common">Red clover</name>
    <dbReference type="NCBI Taxonomy" id="57577"/>
    <lineage>
        <taxon>Eukaryota</taxon>
        <taxon>Viridiplantae</taxon>
        <taxon>Streptophyta</taxon>
        <taxon>Embryophyta</taxon>
        <taxon>Tracheophyta</taxon>
        <taxon>Spermatophyta</taxon>
        <taxon>Magnoliopsida</taxon>
        <taxon>eudicotyledons</taxon>
        <taxon>Gunneridae</taxon>
        <taxon>Pentapetalae</taxon>
        <taxon>rosids</taxon>
        <taxon>fabids</taxon>
        <taxon>Fabales</taxon>
        <taxon>Fabaceae</taxon>
        <taxon>Papilionoideae</taxon>
        <taxon>50 kb inversion clade</taxon>
        <taxon>NPAAA clade</taxon>
        <taxon>Hologalegina</taxon>
        <taxon>IRL clade</taxon>
        <taxon>Trifolieae</taxon>
        <taxon>Trifolium</taxon>
    </lineage>
</organism>
<reference evidence="2 3" key="2">
    <citation type="journal article" date="2017" name="Front. Plant Sci.">
        <title>Gene Classification and Mining of Molecular Markers Useful in Red Clover (Trifolium pratense) Breeding.</title>
        <authorList>
            <person name="Istvanek J."/>
            <person name="Dluhosova J."/>
            <person name="Dluhos P."/>
            <person name="Patkova L."/>
            <person name="Nedelnik J."/>
            <person name="Repkova J."/>
        </authorList>
    </citation>
    <scope>NUCLEOTIDE SEQUENCE [LARGE SCALE GENOMIC DNA]</scope>
    <source>
        <strain evidence="3">cv. Tatra</strain>
        <tissue evidence="2">Young leaves</tissue>
    </source>
</reference>
<evidence type="ECO:0000313" key="2">
    <source>
        <dbReference type="EMBL" id="PNX65940.1"/>
    </source>
</evidence>
<sequence>MHPLKPRQSITVHIEGRNTQALLIRSQVIIKKLVDLEDPTHRIGTIKSGNIQLDGGGRSNGRTGRRKARR</sequence>
<name>A0A2K3KI30_TRIPR</name>
<comment type="caution">
    <text evidence="2">The sequence shown here is derived from an EMBL/GenBank/DDBJ whole genome shotgun (WGS) entry which is preliminary data.</text>
</comment>
<gene>
    <name evidence="2" type="ORF">L195_g062844</name>
</gene>
<feature type="region of interest" description="Disordered" evidence="1">
    <location>
        <begin position="47"/>
        <end position="70"/>
    </location>
</feature>
<proteinExistence type="predicted"/>
<reference evidence="2 3" key="1">
    <citation type="journal article" date="2014" name="Am. J. Bot.">
        <title>Genome assembly and annotation for red clover (Trifolium pratense; Fabaceae).</title>
        <authorList>
            <person name="Istvanek J."/>
            <person name="Jaros M."/>
            <person name="Krenek A."/>
            <person name="Repkova J."/>
        </authorList>
    </citation>
    <scope>NUCLEOTIDE SEQUENCE [LARGE SCALE GENOMIC DNA]</scope>
    <source>
        <strain evidence="3">cv. Tatra</strain>
        <tissue evidence="2">Young leaves</tissue>
    </source>
</reference>
<feature type="non-terminal residue" evidence="2">
    <location>
        <position position="70"/>
    </location>
</feature>
<dbReference type="Proteomes" id="UP000236291">
    <property type="component" value="Unassembled WGS sequence"/>
</dbReference>
<evidence type="ECO:0000313" key="3">
    <source>
        <dbReference type="Proteomes" id="UP000236291"/>
    </source>
</evidence>
<accession>A0A2K3KI30</accession>
<protein>
    <submittedName>
        <fullName evidence="2">Uncharacterized protein</fullName>
    </submittedName>
</protein>